<protein>
    <submittedName>
        <fullName evidence="6">Transcriptional regulator</fullName>
    </submittedName>
    <submittedName>
        <fullName evidence="5">Winged helix DNA-binding protein</fullName>
    </submittedName>
</protein>
<dbReference type="OrthoDB" id="2404954at2"/>
<reference evidence="5 8" key="3">
    <citation type="submission" date="2021-03" db="EMBL/GenBank/DDBJ databases">
        <title>Staphylococci and Mammaliicocci in bats.</title>
        <authorList>
            <person name="Fountain K."/>
        </authorList>
    </citation>
    <scope>NUCLEOTIDE SEQUENCE [LARGE SCALE GENOMIC DNA]</scope>
    <source>
        <strain evidence="5 8">18_1_E_SW</strain>
    </source>
</reference>
<dbReference type="InterPro" id="IPR036390">
    <property type="entry name" value="WH_DNA-bd_sf"/>
</dbReference>
<dbReference type="Pfam" id="PF13463">
    <property type="entry name" value="HTH_27"/>
    <property type="match status" value="1"/>
</dbReference>
<keyword evidence="8" id="KW-1185">Reference proteome</keyword>
<dbReference type="RefSeq" id="WP_107643879.1">
    <property type="nucleotide sequence ID" value="NZ_CANMJG010000004.1"/>
</dbReference>
<keyword evidence="1" id="KW-0805">Transcription regulation</keyword>
<evidence type="ECO:0000313" key="6">
    <source>
        <dbReference type="EMBL" id="PTK60883.1"/>
    </source>
</evidence>
<evidence type="ECO:0000256" key="1">
    <source>
        <dbReference type="ARBA" id="ARBA00023015"/>
    </source>
</evidence>
<dbReference type="Proteomes" id="UP000664081">
    <property type="component" value="Unassembled WGS sequence"/>
</dbReference>
<dbReference type="EMBL" id="JAFNLT010000007">
    <property type="protein sequence ID" value="MBO1227421.1"/>
    <property type="molecule type" value="Genomic_DNA"/>
</dbReference>
<sequence length="153" mass="17957">MTVDPKLKDLDMLDTISERHGELRNIIETKANDINGIHNSSSEWYIMAKLYESTLTFVEVTQAVNLTRQAIHKSIKQLEEKELVKVKNMTHNKKEKCVSLTYQGIKCIEHYMTYKQSIETHIEAMIGPEQFQTFKMILQQDWQLKDLKENDPK</sequence>
<reference evidence="6 7" key="1">
    <citation type="journal article" date="2016" name="Front. Microbiol.">
        <title>Comprehensive Phylogenetic Analysis of Bovine Non-aureus Staphylococci Species Based on Whole-Genome Sequencing.</title>
        <authorList>
            <person name="Naushad S."/>
            <person name="Barkema H.W."/>
            <person name="Luby C."/>
            <person name="Condas L.A."/>
            <person name="Nobrega D.B."/>
            <person name="Carson D.A."/>
            <person name="De Buck J."/>
        </authorList>
    </citation>
    <scope>NUCLEOTIDE SEQUENCE [LARGE SCALE GENOMIC DNA]</scope>
    <source>
        <strain evidence="6 7">SNUC 4337</strain>
    </source>
</reference>
<comment type="caution">
    <text evidence="6">The sequence shown here is derived from an EMBL/GenBank/DDBJ whole genome shotgun (WGS) entry which is preliminary data.</text>
</comment>
<evidence type="ECO:0000313" key="7">
    <source>
        <dbReference type="Proteomes" id="UP000240400"/>
    </source>
</evidence>
<evidence type="ECO:0000259" key="4">
    <source>
        <dbReference type="SMART" id="SM00347"/>
    </source>
</evidence>
<dbReference type="PROSITE" id="PS01117">
    <property type="entry name" value="HTH_MARR_1"/>
    <property type="match status" value="1"/>
</dbReference>
<evidence type="ECO:0000256" key="2">
    <source>
        <dbReference type="ARBA" id="ARBA00023125"/>
    </source>
</evidence>
<proteinExistence type="predicted"/>
<evidence type="ECO:0000313" key="5">
    <source>
        <dbReference type="EMBL" id="MBO1227421.1"/>
    </source>
</evidence>
<dbReference type="GO" id="GO:0003700">
    <property type="term" value="F:DNA-binding transcription factor activity"/>
    <property type="evidence" value="ECO:0007669"/>
    <property type="project" value="InterPro"/>
</dbReference>
<name>A0A2T4SEB9_9STAP</name>
<dbReference type="SUPFAM" id="SSF46785">
    <property type="entry name" value="Winged helix' DNA-binding domain"/>
    <property type="match status" value="1"/>
</dbReference>
<feature type="domain" description="HTH marR-type" evidence="4">
    <location>
        <begin position="32"/>
        <end position="131"/>
    </location>
</feature>
<keyword evidence="2 5" id="KW-0238">DNA-binding</keyword>
<dbReference type="InterPro" id="IPR000835">
    <property type="entry name" value="HTH_MarR-typ"/>
</dbReference>
<reference evidence="6" key="2">
    <citation type="submission" date="2018-03" db="EMBL/GenBank/DDBJ databases">
        <authorList>
            <person name="Keele B.F."/>
        </authorList>
    </citation>
    <scope>NUCLEOTIDE SEQUENCE</scope>
    <source>
        <strain evidence="6">SNUC 4337</strain>
    </source>
</reference>
<keyword evidence="3" id="KW-0804">Transcription</keyword>
<dbReference type="AlphaFoldDB" id="A0A2T4SEB9"/>
<accession>A0A2T4SEB9</accession>
<dbReference type="SMART" id="SM00347">
    <property type="entry name" value="HTH_MARR"/>
    <property type="match status" value="1"/>
</dbReference>
<dbReference type="Gene3D" id="1.10.10.10">
    <property type="entry name" value="Winged helix-like DNA-binding domain superfamily/Winged helix DNA-binding domain"/>
    <property type="match status" value="1"/>
</dbReference>
<evidence type="ECO:0000313" key="8">
    <source>
        <dbReference type="Proteomes" id="UP000664081"/>
    </source>
</evidence>
<dbReference type="EMBL" id="PZHR01000002">
    <property type="protein sequence ID" value="PTK60883.1"/>
    <property type="molecule type" value="Genomic_DNA"/>
</dbReference>
<organism evidence="6 7">
    <name type="scientific">Staphylococcus nepalensis</name>
    <dbReference type="NCBI Taxonomy" id="214473"/>
    <lineage>
        <taxon>Bacteria</taxon>
        <taxon>Bacillati</taxon>
        <taxon>Bacillota</taxon>
        <taxon>Bacilli</taxon>
        <taxon>Bacillales</taxon>
        <taxon>Staphylococcaceae</taxon>
        <taxon>Staphylococcus</taxon>
    </lineage>
</organism>
<dbReference type="Proteomes" id="UP000240400">
    <property type="component" value="Unassembled WGS sequence"/>
</dbReference>
<dbReference type="InterPro" id="IPR036388">
    <property type="entry name" value="WH-like_DNA-bd_sf"/>
</dbReference>
<dbReference type="CDD" id="cd00090">
    <property type="entry name" value="HTH_ARSR"/>
    <property type="match status" value="1"/>
</dbReference>
<dbReference type="InterPro" id="IPR023187">
    <property type="entry name" value="Tscrpt_reg_MarR-type_CS"/>
</dbReference>
<evidence type="ECO:0000256" key="3">
    <source>
        <dbReference type="ARBA" id="ARBA00023163"/>
    </source>
</evidence>
<dbReference type="GO" id="GO:0003677">
    <property type="term" value="F:DNA binding"/>
    <property type="evidence" value="ECO:0007669"/>
    <property type="project" value="UniProtKB-KW"/>
</dbReference>
<dbReference type="InterPro" id="IPR011991">
    <property type="entry name" value="ArsR-like_HTH"/>
</dbReference>
<gene>
    <name evidence="6" type="ORF">BUZ61_00950</name>
    <name evidence="5" type="ORF">J3T88_08915</name>
</gene>